<reference evidence="8" key="1">
    <citation type="submission" date="2021-02" db="EMBL/GenBank/DDBJ databases">
        <title>Natronogracilivirga saccharolytica gen. nov. sp. nov. a new anaerobic, haloalkiliphilic carbohydrate-fermenting bacterium from soda lake and proposing of Cyclonatronumiaceae fam. nov. in the phylum Balneolaeota.</title>
        <authorList>
            <person name="Zhilina T.N."/>
            <person name="Sorokin D.Y."/>
            <person name="Zavarzina D.G."/>
            <person name="Toshchakov S.V."/>
            <person name="Kublanov I.V."/>
        </authorList>
    </citation>
    <scope>NUCLEOTIDE SEQUENCE</scope>
    <source>
        <strain evidence="8">Z-1702</strain>
    </source>
</reference>
<name>A0A8J7S5G3_9BACT</name>
<dbReference type="RefSeq" id="WP_210511231.1">
    <property type="nucleotide sequence ID" value="NZ_JAFIDN010000004.1"/>
</dbReference>
<dbReference type="NCBIfam" id="NF006113">
    <property type="entry name" value="PRK08262.1-4"/>
    <property type="match status" value="1"/>
</dbReference>
<dbReference type="PIRSF" id="PIRSF036696">
    <property type="entry name" value="ACY-1"/>
    <property type="match status" value="1"/>
</dbReference>
<dbReference type="PROSITE" id="PS00759">
    <property type="entry name" value="ARGE_DAPE_CPG2_2"/>
    <property type="match status" value="1"/>
</dbReference>
<dbReference type="AlphaFoldDB" id="A0A8J7S5G3"/>
<keyword evidence="3" id="KW-0479">Metal-binding</keyword>
<evidence type="ECO:0000259" key="7">
    <source>
        <dbReference type="Pfam" id="PF07687"/>
    </source>
</evidence>
<evidence type="ECO:0000256" key="3">
    <source>
        <dbReference type="ARBA" id="ARBA00022723"/>
    </source>
</evidence>
<dbReference type="GO" id="GO:0008233">
    <property type="term" value="F:peptidase activity"/>
    <property type="evidence" value="ECO:0007669"/>
    <property type="project" value="UniProtKB-KW"/>
</dbReference>
<comment type="similarity">
    <text evidence="1">Belongs to the peptidase M20A family.</text>
</comment>
<keyword evidence="9" id="KW-1185">Reference proteome</keyword>
<dbReference type="InterPro" id="IPR002933">
    <property type="entry name" value="Peptidase_M20"/>
</dbReference>
<dbReference type="SUPFAM" id="SSF55031">
    <property type="entry name" value="Bacterial exopeptidase dimerisation domain"/>
    <property type="match status" value="1"/>
</dbReference>
<organism evidence="8 9">
    <name type="scientific">Natronogracilivirga saccharolytica</name>
    <dbReference type="NCBI Taxonomy" id="2812953"/>
    <lineage>
        <taxon>Bacteria</taxon>
        <taxon>Pseudomonadati</taxon>
        <taxon>Balneolota</taxon>
        <taxon>Balneolia</taxon>
        <taxon>Balneolales</taxon>
        <taxon>Cyclonatronaceae</taxon>
        <taxon>Natronogracilivirga</taxon>
    </lineage>
</organism>
<comment type="caution">
    <text evidence="8">The sequence shown here is derived from an EMBL/GenBank/DDBJ whole genome shotgun (WGS) entry which is preliminary data.</text>
</comment>
<accession>A0A8J7S5G3</accession>
<dbReference type="InterPro" id="IPR047177">
    <property type="entry name" value="Pept_M20A"/>
</dbReference>
<dbReference type="GO" id="GO:0006508">
    <property type="term" value="P:proteolysis"/>
    <property type="evidence" value="ECO:0007669"/>
    <property type="project" value="UniProtKB-KW"/>
</dbReference>
<feature type="transmembrane region" description="Helical" evidence="6">
    <location>
        <begin position="5"/>
        <end position="26"/>
    </location>
</feature>
<sequence length="502" mass="56410">MTKRILVRSVTGILIVLIAVAAIVFYRAMQLSHDIPEVDQVTYDDIDLDRAVERLSQALQFRTVSTQELTFLYRPEFDRFIDFLEDEYPEVHNTLERERVNGYTLLFKWEGTDPDLPAAMFQGHYDVVPVEPGTEDDWTHPPFSGNISDGFVWGRGAIDDKSGIFSYLEALDYLIAKGYQPGRTMYVALNHDEEIGGRMGARKVADLMLERETDIAFVADEGMPVAQEIMEGLEHPIAMIGVAEKGYVSVELNIQKEGGHSSMPPRLTTIGVLSSAIKNLKENPMTGRFAGLLRETFEPLAPDLPLAYRLALANLWLFGGMVEERLGYIPHTNAALRTTTAPTMFHAGVKENVLPQTARAVVNFRIHPDDSVQDVLDYVRETIVNDDIEIRVMEGAREPSPITPTSSESFQAMKHTIHEIFPGIPVAPSMFLAATDARHFPEVTENLLRFRPIRARPDDAGRIHGTDERIGIENFGEMIAFYIRMMKNTTSGQEFNTGQFSE</sequence>
<keyword evidence="6" id="KW-0472">Membrane</keyword>
<dbReference type="GO" id="GO:0046872">
    <property type="term" value="F:metal ion binding"/>
    <property type="evidence" value="ECO:0007669"/>
    <property type="project" value="UniProtKB-KW"/>
</dbReference>
<gene>
    <name evidence="8" type="ORF">NATSA_06615</name>
</gene>
<keyword evidence="6" id="KW-0812">Transmembrane</keyword>
<dbReference type="SUPFAM" id="SSF53187">
    <property type="entry name" value="Zn-dependent exopeptidases"/>
    <property type="match status" value="1"/>
</dbReference>
<dbReference type="PANTHER" id="PTHR45962:SF1">
    <property type="entry name" value="N-FATTY-ACYL-AMINO ACID SYNTHASE_HYDROLASE PM20D1"/>
    <property type="match status" value="1"/>
</dbReference>
<dbReference type="InterPro" id="IPR036264">
    <property type="entry name" value="Bact_exopeptidase_dim_dom"/>
</dbReference>
<dbReference type="Gene3D" id="3.40.630.10">
    <property type="entry name" value="Zn peptidases"/>
    <property type="match status" value="1"/>
</dbReference>
<dbReference type="Pfam" id="PF01546">
    <property type="entry name" value="Peptidase_M20"/>
    <property type="match status" value="1"/>
</dbReference>
<keyword evidence="2" id="KW-0645">Protease</keyword>
<evidence type="ECO:0000256" key="5">
    <source>
        <dbReference type="ARBA" id="ARBA00022833"/>
    </source>
</evidence>
<dbReference type="Proteomes" id="UP000673975">
    <property type="component" value="Unassembled WGS sequence"/>
</dbReference>
<dbReference type="PANTHER" id="PTHR45962">
    <property type="entry name" value="N-FATTY-ACYL-AMINO ACID SYNTHASE/HYDROLASE PM20D1"/>
    <property type="match status" value="1"/>
</dbReference>
<dbReference type="EMBL" id="JAFIDN010000004">
    <property type="protein sequence ID" value="MBP3192328.1"/>
    <property type="molecule type" value="Genomic_DNA"/>
</dbReference>
<evidence type="ECO:0000313" key="9">
    <source>
        <dbReference type="Proteomes" id="UP000673975"/>
    </source>
</evidence>
<evidence type="ECO:0000313" key="8">
    <source>
        <dbReference type="EMBL" id="MBP3192328.1"/>
    </source>
</evidence>
<keyword evidence="5" id="KW-0862">Zinc</keyword>
<dbReference type="Pfam" id="PF07687">
    <property type="entry name" value="M20_dimer"/>
    <property type="match status" value="1"/>
</dbReference>
<keyword evidence="6" id="KW-1133">Transmembrane helix</keyword>
<protein>
    <submittedName>
        <fullName evidence="8">M20 family peptidase</fullName>
    </submittedName>
</protein>
<dbReference type="InterPro" id="IPR011650">
    <property type="entry name" value="Peptidase_M20_dimer"/>
</dbReference>
<feature type="domain" description="Peptidase M20 dimerisation" evidence="7">
    <location>
        <begin position="242"/>
        <end position="383"/>
    </location>
</feature>
<keyword evidence="4" id="KW-0378">Hydrolase</keyword>
<evidence type="ECO:0000256" key="2">
    <source>
        <dbReference type="ARBA" id="ARBA00022670"/>
    </source>
</evidence>
<evidence type="ECO:0000256" key="6">
    <source>
        <dbReference type="SAM" id="Phobius"/>
    </source>
</evidence>
<dbReference type="InterPro" id="IPR001261">
    <property type="entry name" value="ArgE/DapE_CS"/>
</dbReference>
<evidence type="ECO:0000256" key="4">
    <source>
        <dbReference type="ARBA" id="ARBA00022801"/>
    </source>
</evidence>
<dbReference type="FunFam" id="3.40.630.10:FF:000027">
    <property type="entry name" value="N-fatty-acyl-amino acid synthase/hydrolase PM20D1"/>
    <property type="match status" value="1"/>
</dbReference>
<evidence type="ECO:0000256" key="1">
    <source>
        <dbReference type="ARBA" id="ARBA00006247"/>
    </source>
</evidence>
<proteinExistence type="inferred from homology"/>
<dbReference type="Gene3D" id="3.30.70.360">
    <property type="match status" value="1"/>
</dbReference>
<dbReference type="Gene3D" id="1.10.150.900">
    <property type="match status" value="1"/>
</dbReference>